<dbReference type="EMBL" id="WXYQ01000005">
    <property type="protein sequence ID" value="NBG95531.1"/>
    <property type="molecule type" value="Genomic_DNA"/>
</dbReference>
<evidence type="ECO:0000256" key="2">
    <source>
        <dbReference type="ARBA" id="ARBA00022475"/>
    </source>
</evidence>
<keyword evidence="8" id="KW-1185">Reference proteome</keyword>
<organism evidence="7 8">
    <name type="scientific">Pyruvatibacter mobilis</name>
    <dbReference type="NCBI Taxonomy" id="1712261"/>
    <lineage>
        <taxon>Bacteria</taxon>
        <taxon>Pseudomonadati</taxon>
        <taxon>Pseudomonadota</taxon>
        <taxon>Alphaproteobacteria</taxon>
        <taxon>Hyphomicrobiales</taxon>
        <taxon>Parvibaculaceae</taxon>
        <taxon>Pyruvatibacter</taxon>
    </lineage>
</organism>
<dbReference type="AlphaFoldDB" id="A0A845QBX0"/>
<sequence length="363" mass="40004">MRLPWTMYLYFGRRALLAIAASFIICMALAFVIDFVELLRRTGSREVPFTTVLSMGLLRLPSISEKMMPFAVLFGSMWAFLQLSRTNEFVVARASGVSAWQFLAPSIILALLIGGGAVTVYNPLAAAMVSRFEALESKFIRGRASLLAVSESGLWLRQADDLGQSVIHALGVTNQGVELRDVIIFLYSTEQEFKGRIDADQAVLKEGEWSLTNAQVTVPGQLRELHPTYSLPTTLTFERVQESFASPDTLSFWELPDFIRTAQEAGFSALRYQLHWHQLASRPFLMAAMVLIAACFSLRLTRLGGIGQLIVAGIVSGFFLYFFTDVTLALGARGVMPVVLAAWSPAFISAMLGGALIFHQEDG</sequence>
<feature type="transmembrane region" description="Helical" evidence="6">
    <location>
        <begin position="15"/>
        <end position="36"/>
    </location>
</feature>
<dbReference type="RefSeq" id="WP_027840107.1">
    <property type="nucleotide sequence ID" value="NZ_BMHN01000001.1"/>
</dbReference>
<comment type="subcellular location">
    <subcellularLocation>
        <location evidence="1">Cell membrane</location>
        <topology evidence="1">Multi-pass membrane protein</topology>
    </subcellularLocation>
</comment>
<keyword evidence="5 6" id="KW-0472">Membrane</keyword>
<name>A0A845QBX0_9HYPH</name>
<feature type="transmembrane region" description="Helical" evidence="6">
    <location>
        <begin position="103"/>
        <end position="121"/>
    </location>
</feature>
<dbReference type="Pfam" id="PF03739">
    <property type="entry name" value="LptF_LptG"/>
    <property type="match status" value="1"/>
</dbReference>
<dbReference type="InterPro" id="IPR030923">
    <property type="entry name" value="LptG"/>
</dbReference>
<dbReference type="GO" id="GO:0043190">
    <property type="term" value="C:ATP-binding cassette (ABC) transporter complex"/>
    <property type="evidence" value="ECO:0007669"/>
    <property type="project" value="InterPro"/>
</dbReference>
<evidence type="ECO:0000313" key="7">
    <source>
        <dbReference type="EMBL" id="NBG95531.1"/>
    </source>
</evidence>
<comment type="caution">
    <text evidence="7">The sequence shown here is derived from an EMBL/GenBank/DDBJ whole genome shotgun (WGS) entry which is preliminary data.</text>
</comment>
<evidence type="ECO:0000256" key="4">
    <source>
        <dbReference type="ARBA" id="ARBA00022989"/>
    </source>
</evidence>
<dbReference type="PANTHER" id="PTHR33529:SF2">
    <property type="entry name" value="LIPOPOLYSACCHARIDE EXPORT SYSTEM PERMEASE PROTEIN LPTG"/>
    <property type="match status" value="1"/>
</dbReference>
<dbReference type="NCBIfam" id="TIGR04408">
    <property type="entry name" value="LptG_lptG"/>
    <property type="match status" value="1"/>
</dbReference>
<reference evidence="7 8" key="1">
    <citation type="journal article" date="2016" name="Int. J. Syst. Evol. Microbiol.">
        <title>Pyruvatibacter mobilis gen. nov., sp. nov., a marine bacterium from the culture broth of Picochlorum sp. 122.</title>
        <authorList>
            <person name="Wang G."/>
            <person name="Tang M."/>
            <person name="Wu H."/>
            <person name="Dai S."/>
            <person name="Li T."/>
            <person name="Chen C."/>
            <person name="He H."/>
            <person name="Fan J."/>
            <person name="Xiang W."/>
            <person name="Li X."/>
        </authorList>
    </citation>
    <scope>NUCLEOTIDE SEQUENCE [LARGE SCALE GENOMIC DNA]</scope>
    <source>
        <strain evidence="7 8">GYP-11</strain>
    </source>
</reference>
<accession>A0A845QBX0</accession>
<dbReference type="GeneID" id="300655003"/>
<keyword evidence="3 6" id="KW-0812">Transmembrane</keyword>
<dbReference type="OrthoDB" id="9798468at2"/>
<dbReference type="PANTHER" id="PTHR33529">
    <property type="entry name" value="SLR0882 PROTEIN-RELATED"/>
    <property type="match status" value="1"/>
</dbReference>
<dbReference type="Proteomes" id="UP000470384">
    <property type="component" value="Unassembled WGS sequence"/>
</dbReference>
<keyword evidence="4 6" id="KW-1133">Transmembrane helix</keyword>
<evidence type="ECO:0000313" key="8">
    <source>
        <dbReference type="Proteomes" id="UP000470384"/>
    </source>
</evidence>
<feature type="transmembrane region" description="Helical" evidence="6">
    <location>
        <begin position="279"/>
        <end position="300"/>
    </location>
</feature>
<gene>
    <name evidence="7" type="primary">lptG</name>
    <name evidence="7" type="ORF">GTQ45_07270</name>
</gene>
<protein>
    <submittedName>
        <fullName evidence="7">LPS export ABC transporter permease LptG</fullName>
    </submittedName>
</protein>
<dbReference type="InterPro" id="IPR005495">
    <property type="entry name" value="LptG/LptF_permease"/>
</dbReference>
<proteinExistence type="predicted"/>
<keyword evidence="2" id="KW-1003">Cell membrane</keyword>
<evidence type="ECO:0000256" key="3">
    <source>
        <dbReference type="ARBA" id="ARBA00022692"/>
    </source>
</evidence>
<dbReference type="GO" id="GO:0055085">
    <property type="term" value="P:transmembrane transport"/>
    <property type="evidence" value="ECO:0007669"/>
    <property type="project" value="InterPro"/>
</dbReference>
<evidence type="ECO:0000256" key="5">
    <source>
        <dbReference type="ARBA" id="ARBA00023136"/>
    </source>
</evidence>
<dbReference type="GO" id="GO:0015920">
    <property type="term" value="P:lipopolysaccharide transport"/>
    <property type="evidence" value="ECO:0007669"/>
    <property type="project" value="TreeGrafter"/>
</dbReference>
<feature type="transmembrane region" description="Helical" evidence="6">
    <location>
        <begin position="306"/>
        <end position="323"/>
    </location>
</feature>
<feature type="transmembrane region" description="Helical" evidence="6">
    <location>
        <begin position="67"/>
        <end position="83"/>
    </location>
</feature>
<evidence type="ECO:0000256" key="1">
    <source>
        <dbReference type="ARBA" id="ARBA00004651"/>
    </source>
</evidence>
<evidence type="ECO:0000256" key="6">
    <source>
        <dbReference type="SAM" id="Phobius"/>
    </source>
</evidence>
<feature type="transmembrane region" description="Helical" evidence="6">
    <location>
        <begin position="335"/>
        <end position="358"/>
    </location>
</feature>